<gene>
    <name evidence="2" type="primary">BBOV_IV008290</name>
</gene>
<reference evidence="2" key="1">
    <citation type="journal article" date="2014" name="BMC Genomics">
        <title>The Babesia bovis gene and promoter model: an update from full-length EST analysis.</title>
        <authorList>
            <person name="Yamagishi J."/>
            <person name="Wakaguri H."/>
            <person name="Yokoyama N."/>
            <person name="Yamashita R."/>
            <person name="Suzuki Y."/>
            <person name="Xuan X."/>
            <person name="Igarashi I."/>
        </authorList>
    </citation>
    <scope>NUCLEOTIDE SEQUENCE</scope>
    <source>
        <strain evidence="2">Texas</strain>
    </source>
</reference>
<dbReference type="EMBL" id="AK440544">
    <property type="protein sequence ID" value="BAN64338.1"/>
    <property type="molecule type" value="mRNA"/>
</dbReference>
<protein>
    <submittedName>
        <fullName evidence="2">Uncharacterized protein</fullName>
    </submittedName>
</protein>
<feature type="region of interest" description="Disordered" evidence="1">
    <location>
        <begin position="90"/>
        <end position="122"/>
    </location>
</feature>
<evidence type="ECO:0000313" key="2">
    <source>
        <dbReference type="EMBL" id="BAN64338.1"/>
    </source>
</evidence>
<feature type="compositionally biased region" description="Basic and acidic residues" evidence="1">
    <location>
        <begin position="232"/>
        <end position="247"/>
    </location>
</feature>
<feature type="compositionally biased region" description="Polar residues" evidence="1">
    <location>
        <begin position="111"/>
        <end position="122"/>
    </location>
</feature>
<dbReference type="VEuPathDB" id="PiroplasmaDB:BBOV_IV008290"/>
<sequence length="447" mass="50134">MGGCHSRSRANSAVTAPQNFQSIKVCDESLEEAILEIPEINYGSFQRVALEWDLLGELIPYNPDGADVDLSESNPDRASEFNSLRRKLTNTKQREYFTNPNDGSADRSVQRQRTGGSIQGDQSMDSFRRAINMWTNFKVSSKAHKNLHGQTDAFCYFDSTHVPLPQELFASDGSNSIDDEGIADQLISGRSSQIAAGSSILDRSANASITSQNSVLQTKTASIVSGNLSIDAVERRPTSETDRKESLEPDVPFTDPQGPMDLPNYELGLQPYYDKENGRHSYNCIYRPRREVSPRDKGHNVEDGVVQLVGELLDPFQSHSNNQRRSQLLELLKGMQSPTGHDIDIQDTANNDMDEYPIRPVRRQTKNVVRRTMDLRSLSTFSHAPCEINEDDICIPPECLEQLEELDNGVCCRIRHNTPNSMQVASLERRRARKGRFGDMSDIPLLL</sequence>
<evidence type="ECO:0000256" key="1">
    <source>
        <dbReference type="SAM" id="MobiDB-lite"/>
    </source>
</evidence>
<proteinExistence type="evidence at transcript level"/>
<feature type="region of interest" description="Disordered" evidence="1">
    <location>
        <begin position="232"/>
        <end position="260"/>
    </location>
</feature>
<organism evidence="2">
    <name type="scientific">Babesia bovis</name>
    <dbReference type="NCBI Taxonomy" id="5865"/>
    <lineage>
        <taxon>Eukaryota</taxon>
        <taxon>Sar</taxon>
        <taxon>Alveolata</taxon>
        <taxon>Apicomplexa</taxon>
        <taxon>Aconoidasida</taxon>
        <taxon>Piroplasmida</taxon>
        <taxon>Babesiidae</taxon>
        <taxon>Babesia</taxon>
    </lineage>
</organism>
<accession>S6AZ90</accession>
<name>S6AZ90_BABBO</name>
<dbReference type="AlphaFoldDB" id="S6AZ90"/>